<feature type="transmembrane region" description="Helical" evidence="1">
    <location>
        <begin position="7"/>
        <end position="28"/>
    </location>
</feature>
<protein>
    <submittedName>
        <fullName evidence="2">Uncharacterized protein</fullName>
    </submittedName>
</protein>
<feature type="transmembrane region" description="Helical" evidence="1">
    <location>
        <begin position="34"/>
        <end position="57"/>
    </location>
</feature>
<dbReference type="AlphaFoldDB" id="A0A6B8VSC3"/>
<evidence type="ECO:0000256" key="1">
    <source>
        <dbReference type="SAM" id="Phobius"/>
    </source>
</evidence>
<keyword evidence="1" id="KW-0472">Membrane</keyword>
<gene>
    <name evidence="2" type="ORF">CKALI_09680</name>
</gene>
<keyword evidence="1" id="KW-1133">Transmembrane helix</keyword>
<dbReference type="RefSeq" id="WP_156193139.1">
    <property type="nucleotide sequence ID" value="NZ_CP046452.1"/>
</dbReference>
<keyword evidence="1" id="KW-0812">Transmembrane</keyword>
<dbReference type="Proteomes" id="UP000427071">
    <property type="component" value="Chromosome"/>
</dbReference>
<keyword evidence="3" id="KW-1185">Reference proteome</keyword>
<accession>A0A6B8VSC3</accession>
<dbReference type="EMBL" id="CP046452">
    <property type="protein sequence ID" value="QGU02791.1"/>
    <property type="molecule type" value="Genomic_DNA"/>
</dbReference>
<organism evidence="2 3">
    <name type="scientific">Corynebacterium kalinowskii</name>
    <dbReference type="NCBI Taxonomy" id="2675216"/>
    <lineage>
        <taxon>Bacteria</taxon>
        <taxon>Bacillati</taxon>
        <taxon>Actinomycetota</taxon>
        <taxon>Actinomycetes</taxon>
        <taxon>Mycobacteriales</taxon>
        <taxon>Corynebacteriaceae</taxon>
        <taxon>Corynebacterium</taxon>
    </lineage>
</organism>
<proteinExistence type="predicted"/>
<dbReference type="KEGG" id="ckw:CKALI_09680"/>
<reference evidence="3" key="1">
    <citation type="submission" date="2019-11" db="EMBL/GenBank/DDBJ databases">
        <title>Complete genome sequence of Corynebacterium kalinowskii 1959, a novel Corynebacterium species isolated from soil of a small paddock in Vilsendorf, Germany.</title>
        <authorList>
            <person name="Schaffert L."/>
            <person name="Ruwe M."/>
            <person name="Milse J."/>
            <person name="Hanuschka K."/>
            <person name="Ortseifen V."/>
            <person name="Droste J."/>
            <person name="Brandt D."/>
            <person name="Schlueter L."/>
            <person name="Kutter Y."/>
            <person name="Vinke S."/>
            <person name="Viehoefer P."/>
            <person name="Jacob L."/>
            <person name="Luebke N.-C."/>
            <person name="Schulte-Berndt E."/>
            <person name="Hain C."/>
            <person name="Linder M."/>
            <person name="Schmidt P."/>
            <person name="Wollenschlaeger L."/>
            <person name="Luttermann T."/>
            <person name="Thieme E."/>
            <person name="Hassa J."/>
            <person name="Haak M."/>
            <person name="Wittchen M."/>
            <person name="Mentz A."/>
            <person name="Persicke M."/>
            <person name="Busche T."/>
            <person name="Ruckert C."/>
        </authorList>
    </citation>
    <scope>NUCLEOTIDE SEQUENCE [LARGE SCALE GENOMIC DNA]</scope>
    <source>
        <strain evidence="3">1959</strain>
    </source>
</reference>
<sequence length="254" mass="28189">MKKVLGWVAAVVAAAFLVAILLALFGYTEALTTFLGGLLLVSFMAFPVAFIGGIAYLSRRKNEAEKWTDGRVGVGTVQSFRHTGRYGNIRTYAISMLVEGEDGQVFTGTMNPQVGRRNLRNLAPGVRMPVCYQAAFPQRLHVPHGPLIGRAQLFYEYVRQRDGLISPTALEAKYRGLPCRATVQGIHQSGYREGAMIQWILDLQVFTPDGQQFHSSARVLATEAQYELIRTARYLEAKYAPHDTSEVAVRIPPQ</sequence>
<evidence type="ECO:0000313" key="3">
    <source>
        <dbReference type="Proteomes" id="UP000427071"/>
    </source>
</evidence>
<evidence type="ECO:0000313" key="2">
    <source>
        <dbReference type="EMBL" id="QGU02791.1"/>
    </source>
</evidence>
<name>A0A6B8VSC3_9CORY</name>